<proteinExistence type="predicted"/>
<dbReference type="RefSeq" id="WP_094789549.1">
    <property type="nucleotide sequence ID" value="NZ_NDXW01000002.1"/>
</dbReference>
<keyword evidence="1" id="KW-0812">Transmembrane</keyword>
<evidence type="ECO:0000313" key="2">
    <source>
        <dbReference type="EMBL" id="RDH41881.1"/>
    </source>
</evidence>
<keyword evidence="3" id="KW-1185">Reference proteome</keyword>
<dbReference type="AlphaFoldDB" id="A0A4V1IMY8"/>
<feature type="transmembrane region" description="Helical" evidence="1">
    <location>
        <begin position="42"/>
        <end position="59"/>
    </location>
</feature>
<evidence type="ECO:0000256" key="1">
    <source>
        <dbReference type="SAM" id="Phobius"/>
    </source>
</evidence>
<keyword evidence="1" id="KW-1133">Transmembrane helix</keyword>
<dbReference type="EMBL" id="NDXW01000002">
    <property type="protein sequence ID" value="RDH41881.1"/>
    <property type="molecule type" value="Genomic_DNA"/>
</dbReference>
<gene>
    <name evidence="2" type="ORF">B9G39_26035</name>
</gene>
<keyword evidence="1" id="KW-0472">Membrane</keyword>
<accession>A0A4V1IMY8</accession>
<sequence length="128" mass="15590">MYFLLVKNARRLYLVFAFFLSPVFFAELFVKDSYFDALTLVTWSYAFIGVILFIVMDPWSKLEKIIKKVVHKLYDDKTYYFRPDIEIWGKFKNRYLGFDHDTRTILLVDVMLDTRKVVRPENLRHFLW</sequence>
<name>A0A4V1IMY8_9GAMM</name>
<protein>
    <submittedName>
        <fullName evidence="2">Uncharacterized protein</fullName>
    </submittedName>
</protein>
<comment type="caution">
    <text evidence="2">The sequence shown here is derived from an EMBL/GenBank/DDBJ whole genome shotgun (WGS) entry which is preliminary data.</text>
</comment>
<organism evidence="2 3">
    <name type="scientific">Zooshikella ganghwensis</name>
    <dbReference type="NCBI Taxonomy" id="202772"/>
    <lineage>
        <taxon>Bacteria</taxon>
        <taxon>Pseudomonadati</taxon>
        <taxon>Pseudomonadota</taxon>
        <taxon>Gammaproteobacteria</taxon>
        <taxon>Oceanospirillales</taxon>
        <taxon>Zooshikellaceae</taxon>
        <taxon>Zooshikella</taxon>
    </lineage>
</organism>
<reference evidence="2 3" key="1">
    <citation type="submission" date="2017-04" db="EMBL/GenBank/DDBJ databases">
        <title>Draft genome sequence of Zooshikella ganghwensis VG4 isolated from Red Sea sediments.</title>
        <authorList>
            <person name="Rehman Z."/>
            <person name="Alam I."/>
            <person name="Kamau A."/>
            <person name="Bajic V."/>
            <person name="Leiknes T."/>
        </authorList>
    </citation>
    <scope>NUCLEOTIDE SEQUENCE [LARGE SCALE GENOMIC DNA]</scope>
    <source>
        <strain evidence="2 3">VG4</strain>
    </source>
</reference>
<feature type="transmembrane region" description="Helical" evidence="1">
    <location>
        <begin position="12"/>
        <end position="30"/>
    </location>
</feature>
<evidence type="ECO:0000313" key="3">
    <source>
        <dbReference type="Proteomes" id="UP000257039"/>
    </source>
</evidence>
<dbReference type="Proteomes" id="UP000257039">
    <property type="component" value="Unassembled WGS sequence"/>
</dbReference>